<feature type="transmembrane region" description="Helical" evidence="1">
    <location>
        <begin position="128"/>
        <end position="150"/>
    </location>
</feature>
<dbReference type="Proteomes" id="UP000181980">
    <property type="component" value="Unassembled WGS sequence"/>
</dbReference>
<protein>
    <recommendedName>
        <fullName evidence="4">DUF4386 family protein</fullName>
    </recommendedName>
</protein>
<keyword evidence="1" id="KW-1133">Transmembrane helix</keyword>
<organism evidence="2 3">
    <name type="scientific">Jiangella alba</name>
    <dbReference type="NCBI Taxonomy" id="561176"/>
    <lineage>
        <taxon>Bacteria</taxon>
        <taxon>Bacillati</taxon>
        <taxon>Actinomycetota</taxon>
        <taxon>Actinomycetes</taxon>
        <taxon>Jiangellales</taxon>
        <taxon>Jiangellaceae</taxon>
        <taxon>Jiangella</taxon>
    </lineage>
</organism>
<dbReference type="STRING" id="561176.SAMN04488561_4526"/>
<reference evidence="3" key="1">
    <citation type="submission" date="2016-10" db="EMBL/GenBank/DDBJ databases">
        <authorList>
            <person name="Varghese N."/>
            <person name="Submissions S."/>
        </authorList>
    </citation>
    <scope>NUCLEOTIDE SEQUENCE [LARGE SCALE GENOMIC DNA]</scope>
    <source>
        <strain evidence="3">DSM 45237</strain>
    </source>
</reference>
<name>A0A1H5PJU1_9ACTN</name>
<keyword evidence="3" id="KW-1185">Reference proteome</keyword>
<feature type="transmembrane region" description="Helical" evidence="1">
    <location>
        <begin position="157"/>
        <end position="177"/>
    </location>
</feature>
<feature type="transmembrane region" description="Helical" evidence="1">
    <location>
        <begin position="48"/>
        <end position="68"/>
    </location>
</feature>
<dbReference type="RefSeq" id="WP_069110212.1">
    <property type="nucleotide sequence ID" value="NZ_FNUC01000004.1"/>
</dbReference>
<evidence type="ECO:0000313" key="3">
    <source>
        <dbReference type="Proteomes" id="UP000181980"/>
    </source>
</evidence>
<proteinExistence type="predicted"/>
<dbReference type="OrthoDB" id="8224664at2"/>
<dbReference type="AlphaFoldDB" id="A0A1H5PJU1"/>
<gene>
    <name evidence="2" type="ORF">SAMN04488561_4526</name>
</gene>
<keyword evidence="1" id="KW-0812">Transmembrane</keyword>
<feature type="transmembrane region" description="Helical" evidence="1">
    <location>
        <begin position="183"/>
        <end position="202"/>
    </location>
</feature>
<evidence type="ECO:0000313" key="2">
    <source>
        <dbReference type="EMBL" id="SEF13999.1"/>
    </source>
</evidence>
<sequence length="225" mass="23385">MTPFRNRLGAAALAVAGLLFLLYPALRPWHDEETAAGALASMGSNAWVASHLFAMIGFILVPFGLLALRDAVKETRAERTAAASIVMFWIGAGLTLPYYGAENFALNAIAHEGTDILELADAVRNGSVAVTTFGLGLILLGVGGVLAAVAVWRSGVLARWSGVPFGAGFALFLPQFFTPAASRIGHGVLLAAGCVLLAGVLWRVGQTRSTVTLPGNSRSANLPTA</sequence>
<accession>A0A1H5PJU1</accession>
<evidence type="ECO:0008006" key="4">
    <source>
        <dbReference type="Google" id="ProtNLM"/>
    </source>
</evidence>
<dbReference type="EMBL" id="FNUC01000004">
    <property type="protein sequence ID" value="SEF13999.1"/>
    <property type="molecule type" value="Genomic_DNA"/>
</dbReference>
<evidence type="ECO:0000256" key="1">
    <source>
        <dbReference type="SAM" id="Phobius"/>
    </source>
</evidence>
<keyword evidence="1" id="KW-0472">Membrane</keyword>
<feature type="transmembrane region" description="Helical" evidence="1">
    <location>
        <begin position="80"/>
        <end position="99"/>
    </location>
</feature>